<dbReference type="AlphaFoldDB" id="W1N5A1"/>
<evidence type="ECO:0000256" key="3">
    <source>
        <dbReference type="ARBA" id="ARBA00022729"/>
    </source>
</evidence>
<dbReference type="PANTHER" id="PTHR30085">
    <property type="entry name" value="AMINO ACID ABC TRANSPORTER PERMEASE"/>
    <property type="match status" value="1"/>
</dbReference>
<feature type="domain" description="Solute-binding protein family 3/N-terminal" evidence="4">
    <location>
        <begin position="67"/>
        <end position="291"/>
    </location>
</feature>
<evidence type="ECO:0000256" key="2">
    <source>
        <dbReference type="ARBA" id="ARBA00022448"/>
    </source>
</evidence>
<keyword evidence="3" id="KW-0732">Signal</keyword>
<comment type="similarity">
    <text evidence="1">Belongs to the bacterial solute-binding protein 3 family.</text>
</comment>
<sequence>MTPIVKRVLQQNELSGNKLSKRQLIGVEGMKRNNNKMLISLSVAALSLGMATVASAATLDEVKQRGNLNCGVNVGLSGFSSPDADGQWQGLDVETCRALSSAIFGDPDKVVFTPLTAKERFTALQSGEIDVLARNTTWTATRDNSLGLNFTTTTFYDGQGFMVSKDLGVSSLEDLGGASICIQSGTTHELNLADYFPSKGIEINTATFDTPDQTASGFASGRCDVLTSDTSQLSALRLQLPEPDSVEIMTQLISKEPLGPVVRQGDDQWFNIVKWTVFAMVNAEELGVTSDNAEQMQSDPPNPQVARLLGGDGNYGEQLGLGNDWAYNIVSQVGNYGEVFEDTVGANSPLKISRGMNALWDQGGILYAPPIR</sequence>
<dbReference type="PATRIC" id="fig|1178482.3.peg.2323"/>
<dbReference type="InterPro" id="IPR001638">
    <property type="entry name" value="Solute-binding_3/MltF_N"/>
</dbReference>
<evidence type="ECO:0000313" key="6">
    <source>
        <dbReference type="Proteomes" id="UP000019113"/>
    </source>
</evidence>
<dbReference type="eggNOG" id="COG0834">
    <property type="taxonomic scope" value="Bacteria"/>
</dbReference>
<evidence type="ECO:0000313" key="5">
    <source>
        <dbReference type="EMBL" id="ERL50752.1"/>
    </source>
</evidence>
<evidence type="ECO:0000259" key="4">
    <source>
        <dbReference type="SMART" id="SM00062"/>
    </source>
</evidence>
<name>W1N5A1_9GAMM</name>
<accession>W1N5A1</accession>
<dbReference type="STRING" id="1178482.AR456_19515"/>
<organism evidence="5 6">
    <name type="scientific">Halomonas huangheensis</name>
    <dbReference type="NCBI Taxonomy" id="1178482"/>
    <lineage>
        <taxon>Bacteria</taxon>
        <taxon>Pseudomonadati</taxon>
        <taxon>Pseudomonadota</taxon>
        <taxon>Gammaproteobacteria</taxon>
        <taxon>Oceanospirillales</taxon>
        <taxon>Halomonadaceae</taxon>
        <taxon>Halomonas</taxon>
    </lineage>
</organism>
<evidence type="ECO:0000256" key="1">
    <source>
        <dbReference type="ARBA" id="ARBA00010333"/>
    </source>
</evidence>
<comment type="caution">
    <text evidence="5">The sequence shown here is derived from an EMBL/GenBank/DDBJ whole genome shotgun (WGS) entry which is preliminary data.</text>
</comment>
<dbReference type="SMART" id="SM00062">
    <property type="entry name" value="PBPb"/>
    <property type="match status" value="1"/>
</dbReference>
<dbReference type="Gene3D" id="3.40.190.10">
    <property type="entry name" value="Periplasmic binding protein-like II"/>
    <property type="match status" value="2"/>
</dbReference>
<dbReference type="Pfam" id="PF00497">
    <property type="entry name" value="SBP_bac_3"/>
    <property type="match status" value="1"/>
</dbReference>
<dbReference type="InterPro" id="IPR051455">
    <property type="entry name" value="Bact_solute-bind_prot3"/>
</dbReference>
<dbReference type="GO" id="GO:0006865">
    <property type="term" value="P:amino acid transport"/>
    <property type="evidence" value="ECO:0007669"/>
    <property type="project" value="TreeGrafter"/>
</dbReference>
<keyword evidence="6" id="KW-1185">Reference proteome</keyword>
<reference evidence="5 6" key="1">
    <citation type="submission" date="2013-08" db="EMBL/GenBank/DDBJ databases">
        <title>draft genome of Halomonas huanghegensis, strain BJGMM-B45T.</title>
        <authorList>
            <person name="Miao C."/>
            <person name="Wan Y."/>
            <person name="Jin W."/>
        </authorList>
    </citation>
    <scope>NUCLEOTIDE SEQUENCE [LARGE SCALE GENOMIC DNA]</scope>
    <source>
        <strain evidence="5 6">BJGMM-B45</strain>
    </source>
</reference>
<dbReference type="EMBL" id="AVBC01000035">
    <property type="protein sequence ID" value="ERL50752.1"/>
    <property type="molecule type" value="Genomic_DNA"/>
</dbReference>
<proteinExistence type="inferred from homology"/>
<dbReference type="CDD" id="cd13692">
    <property type="entry name" value="PBP2_BztA"/>
    <property type="match status" value="1"/>
</dbReference>
<keyword evidence="2" id="KW-0813">Transport</keyword>
<dbReference type="Proteomes" id="UP000019113">
    <property type="component" value="Unassembled WGS sequence"/>
</dbReference>
<gene>
    <name evidence="5" type="ORF">BJB45_19340</name>
</gene>
<protein>
    <submittedName>
        <fullName evidence="5">Amino acid ABC transporter substrate-binding protein</fullName>
    </submittedName>
</protein>
<dbReference type="SUPFAM" id="SSF53850">
    <property type="entry name" value="Periplasmic binding protein-like II"/>
    <property type="match status" value="1"/>
</dbReference>
<dbReference type="PANTHER" id="PTHR30085:SF7">
    <property type="entry name" value="AMINO-ACID ABC TRANSPORTER-BINDING PROTEIN YHDW-RELATED"/>
    <property type="match status" value="1"/>
</dbReference>